<dbReference type="AlphaFoldDB" id="A0A3Q7IG00"/>
<proteinExistence type="inferred from homology"/>
<protein>
    <recommendedName>
        <fullName evidence="4">NADH-quinone oxidoreductase subunit D domain-containing protein</fullName>
    </recommendedName>
</protein>
<dbReference type="Gene3D" id="1.10.645.10">
    <property type="entry name" value="Cytochrome-c3 Hydrogenase, chain B"/>
    <property type="match status" value="1"/>
</dbReference>
<evidence type="ECO:0000313" key="5">
    <source>
        <dbReference type="EnsemblPlants" id="Solyc10g047460.1.1.1"/>
    </source>
</evidence>
<dbReference type="OMA" id="YDEFECE"/>
<evidence type="ECO:0000256" key="1">
    <source>
        <dbReference type="ARBA" id="ARBA00005769"/>
    </source>
</evidence>
<reference evidence="5" key="2">
    <citation type="submission" date="2019-01" db="UniProtKB">
        <authorList>
            <consortium name="EnsemblPlants"/>
        </authorList>
    </citation>
    <scope>IDENTIFICATION</scope>
    <source>
        <strain evidence="5">cv. Heinz 1706</strain>
    </source>
</reference>
<keyword evidence="2" id="KW-1278">Translocase</keyword>
<evidence type="ECO:0000259" key="4">
    <source>
        <dbReference type="Pfam" id="PF00346"/>
    </source>
</evidence>
<sequence>MLRASGIEWDLRNVDYYESYDEFDLQVQRQREGDSIACYLVQIGEITESIKIIQQALEGML</sequence>
<dbReference type="Pfam" id="PF00346">
    <property type="entry name" value="Complex1_49kDa"/>
    <property type="match status" value="1"/>
</dbReference>
<dbReference type="Proteomes" id="UP000004994">
    <property type="component" value="Chromosome 10"/>
</dbReference>
<keyword evidence="3" id="KW-0520">NAD</keyword>
<dbReference type="GO" id="GO:0048038">
    <property type="term" value="F:quinone binding"/>
    <property type="evidence" value="ECO:0007669"/>
    <property type="project" value="InterPro"/>
</dbReference>
<evidence type="ECO:0000313" key="6">
    <source>
        <dbReference type="Proteomes" id="UP000004994"/>
    </source>
</evidence>
<accession>A0A3Q7IG00</accession>
<feature type="domain" description="NADH-quinone oxidoreductase subunit D" evidence="4">
    <location>
        <begin position="1"/>
        <end position="60"/>
    </location>
</feature>
<dbReference type="PANTHER" id="PTHR11993:SF10">
    <property type="entry name" value="NADH DEHYDROGENASE [UBIQUINONE] IRON-SULFUR PROTEIN 2, MITOCHONDRIAL"/>
    <property type="match status" value="1"/>
</dbReference>
<evidence type="ECO:0000256" key="3">
    <source>
        <dbReference type="ARBA" id="ARBA00023027"/>
    </source>
</evidence>
<comment type="similarity">
    <text evidence="1">Belongs to the complex I 49 kDa subunit family.</text>
</comment>
<dbReference type="InterPro" id="IPR001135">
    <property type="entry name" value="NADH_Q_OxRdtase_suD"/>
</dbReference>
<reference evidence="5" key="1">
    <citation type="journal article" date="2012" name="Nature">
        <title>The tomato genome sequence provides insights into fleshy fruit evolution.</title>
        <authorList>
            <consortium name="Tomato Genome Consortium"/>
        </authorList>
    </citation>
    <scope>NUCLEOTIDE SEQUENCE [LARGE SCALE GENOMIC DNA]</scope>
    <source>
        <strain evidence="5">cv. Heinz 1706</strain>
    </source>
</reference>
<dbReference type="InParanoid" id="A0A3Q7IG00"/>
<evidence type="ECO:0000256" key="2">
    <source>
        <dbReference type="ARBA" id="ARBA00022967"/>
    </source>
</evidence>
<dbReference type="PaxDb" id="4081-Solyc10g047460.1.1"/>
<dbReference type="InterPro" id="IPR029014">
    <property type="entry name" value="NiFe-Hase_large"/>
</dbReference>
<dbReference type="Gramene" id="Solyc10g047460.1.1">
    <property type="protein sequence ID" value="Solyc10g047460.1.1.1"/>
    <property type="gene ID" value="Solyc10g047460.1"/>
</dbReference>
<dbReference type="GO" id="GO:0051287">
    <property type="term" value="F:NAD binding"/>
    <property type="evidence" value="ECO:0007669"/>
    <property type="project" value="InterPro"/>
</dbReference>
<dbReference type="EnsemblPlants" id="Solyc10g047460.1.1">
    <property type="protein sequence ID" value="Solyc10g047460.1.1.1"/>
    <property type="gene ID" value="Solyc10g047460.1"/>
</dbReference>
<dbReference type="PANTHER" id="PTHR11993">
    <property type="entry name" value="NADH-UBIQUINONE OXIDOREDUCTASE 49 KDA SUBUNIT"/>
    <property type="match status" value="1"/>
</dbReference>
<name>A0A3Q7IG00_SOLLC</name>
<dbReference type="GO" id="GO:0016651">
    <property type="term" value="F:oxidoreductase activity, acting on NAD(P)H"/>
    <property type="evidence" value="ECO:0007669"/>
    <property type="project" value="InterPro"/>
</dbReference>
<organism evidence="5">
    <name type="scientific">Solanum lycopersicum</name>
    <name type="common">Tomato</name>
    <name type="synonym">Lycopersicon esculentum</name>
    <dbReference type="NCBI Taxonomy" id="4081"/>
    <lineage>
        <taxon>Eukaryota</taxon>
        <taxon>Viridiplantae</taxon>
        <taxon>Streptophyta</taxon>
        <taxon>Embryophyta</taxon>
        <taxon>Tracheophyta</taxon>
        <taxon>Spermatophyta</taxon>
        <taxon>Magnoliopsida</taxon>
        <taxon>eudicotyledons</taxon>
        <taxon>Gunneridae</taxon>
        <taxon>Pentapetalae</taxon>
        <taxon>asterids</taxon>
        <taxon>lamiids</taxon>
        <taxon>Solanales</taxon>
        <taxon>Solanaceae</taxon>
        <taxon>Solanoideae</taxon>
        <taxon>Solaneae</taxon>
        <taxon>Solanum</taxon>
        <taxon>Solanum subgen. Lycopersicon</taxon>
    </lineage>
</organism>
<dbReference type="SUPFAM" id="SSF56762">
    <property type="entry name" value="HydB/Nqo4-like"/>
    <property type="match status" value="1"/>
</dbReference>
<keyword evidence="6" id="KW-1185">Reference proteome</keyword>
<dbReference type="STRING" id="4081.A0A3Q7IG00"/>
<dbReference type="InterPro" id="IPR022885">
    <property type="entry name" value="NDH1_su_D/H"/>
</dbReference>